<organism evidence="3 4">
    <name type="scientific">Rubroshorea leprosula</name>
    <dbReference type="NCBI Taxonomy" id="152421"/>
    <lineage>
        <taxon>Eukaryota</taxon>
        <taxon>Viridiplantae</taxon>
        <taxon>Streptophyta</taxon>
        <taxon>Embryophyta</taxon>
        <taxon>Tracheophyta</taxon>
        <taxon>Spermatophyta</taxon>
        <taxon>Magnoliopsida</taxon>
        <taxon>eudicotyledons</taxon>
        <taxon>Gunneridae</taxon>
        <taxon>Pentapetalae</taxon>
        <taxon>rosids</taxon>
        <taxon>malvids</taxon>
        <taxon>Malvales</taxon>
        <taxon>Dipterocarpaceae</taxon>
        <taxon>Rubroshorea</taxon>
    </lineage>
</organism>
<comment type="caution">
    <text evidence="3">The sequence shown here is derived from an EMBL/GenBank/DDBJ whole genome shotgun (WGS) entry which is preliminary data.</text>
</comment>
<dbReference type="Pfam" id="PF05131">
    <property type="entry name" value="Pep3_Vps18"/>
    <property type="match status" value="1"/>
</dbReference>
<dbReference type="AlphaFoldDB" id="A0AAV5K1S8"/>
<gene>
    <name evidence="3" type="ORF">SLEP1_g28761</name>
</gene>
<reference evidence="3 4" key="1">
    <citation type="journal article" date="2021" name="Commun. Biol.">
        <title>The genome of Shorea leprosula (Dipterocarpaceae) highlights the ecological relevance of drought in aseasonal tropical rainforests.</title>
        <authorList>
            <person name="Ng K.K.S."/>
            <person name="Kobayashi M.J."/>
            <person name="Fawcett J.A."/>
            <person name="Hatakeyama M."/>
            <person name="Paape T."/>
            <person name="Ng C.H."/>
            <person name="Ang C.C."/>
            <person name="Tnah L.H."/>
            <person name="Lee C.T."/>
            <person name="Nishiyama T."/>
            <person name="Sese J."/>
            <person name="O'Brien M.J."/>
            <person name="Copetti D."/>
            <person name="Mohd Noor M.I."/>
            <person name="Ong R.C."/>
            <person name="Putra M."/>
            <person name="Sireger I.Z."/>
            <person name="Indrioko S."/>
            <person name="Kosugi Y."/>
            <person name="Izuno A."/>
            <person name="Isagi Y."/>
            <person name="Lee S.L."/>
            <person name="Shimizu K.K."/>
        </authorList>
    </citation>
    <scope>NUCLEOTIDE SEQUENCE [LARGE SCALE GENOMIC DNA]</scope>
    <source>
        <strain evidence="3">214</strain>
    </source>
</reference>
<dbReference type="Proteomes" id="UP001054252">
    <property type="component" value="Unassembled WGS sequence"/>
</dbReference>
<protein>
    <recommendedName>
        <fullName evidence="2">Pep3/Vps18 beta-propeller domain-containing protein</fullName>
    </recommendedName>
</protein>
<name>A0AAV5K1S8_9ROSI</name>
<feature type="transmembrane region" description="Helical" evidence="1">
    <location>
        <begin position="15"/>
        <end position="37"/>
    </location>
</feature>
<accession>A0AAV5K1S8</accession>
<keyword evidence="1" id="KW-0472">Membrane</keyword>
<proteinExistence type="predicted"/>
<evidence type="ECO:0000313" key="3">
    <source>
        <dbReference type="EMBL" id="GKV18365.1"/>
    </source>
</evidence>
<sequence>MSCSELHFSMKQRRVVHFAWLYGVGIYHGGLNFGAWLR</sequence>
<keyword evidence="1" id="KW-0812">Transmembrane</keyword>
<evidence type="ECO:0000256" key="1">
    <source>
        <dbReference type="SAM" id="Phobius"/>
    </source>
</evidence>
<keyword evidence="1" id="KW-1133">Transmembrane helix</keyword>
<keyword evidence="4" id="KW-1185">Reference proteome</keyword>
<dbReference type="InterPro" id="IPR007810">
    <property type="entry name" value="Pep3/Vps18_beta-prop"/>
</dbReference>
<evidence type="ECO:0000259" key="2">
    <source>
        <dbReference type="Pfam" id="PF05131"/>
    </source>
</evidence>
<dbReference type="EMBL" id="BPVZ01000050">
    <property type="protein sequence ID" value="GKV18365.1"/>
    <property type="molecule type" value="Genomic_DNA"/>
</dbReference>
<evidence type="ECO:0000313" key="4">
    <source>
        <dbReference type="Proteomes" id="UP001054252"/>
    </source>
</evidence>
<feature type="domain" description="Pep3/Vps18 beta-propeller" evidence="2">
    <location>
        <begin position="2"/>
        <end position="33"/>
    </location>
</feature>